<dbReference type="PANTHER" id="PTHR38791">
    <property type="entry name" value="ZN(II)2CYS6 TRANSCRIPTION FACTOR (EUROFUNG)-RELATED-RELATED"/>
    <property type="match status" value="1"/>
</dbReference>
<feature type="region of interest" description="Disordered" evidence="2">
    <location>
        <begin position="148"/>
        <end position="181"/>
    </location>
</feature>
<gene>
    <name evidence="4" type="ORF">PCL_05293</name>
    <name evidence="3" type="ORF">Purlil1_9355</name>
</gene>
<comment type="caution">
    <text evidence="4">The sequence shown here is derived from an EMBL/GenBank/DDBJ whole genome shotgun (WGS) entry which is preliminary data.</text>
</comment>
<evidence type="ECO:0000313" key="4">
    <source>
        <dbReference type="EMBL" id="PWI66328.1"/>
    </source>
</evidence>
<reference evidence="4 5" key="2">
    <citation type="journal article" date="2016" name="Front. Microbiol.">
        <title>Genome and transcriptome sequences reveal the specific parasitism of the nematophagous Purpureocillium lilacinum 36-1.</title>
        <authorList>
            <person name="Xie J."/>
            <person name="Li S."/>
            <person name="Mo C."/>
            <person name="Xiao X."/>
            <person name="Peng D."/>
            <person name="Wang G."/>
            <person name="Xiao Y."/>
        </authorList>
    </citation>
    <scope>NUCLEOTIDE SEQUENCE [LARGE SCALE GENOMIC DNA]</scope>
    <source>
        <strain evidence="4 5">36-1</strain>
    </source>
</reference>
<evidence type="ECO:0000313" key="6">
    <source>
        <dbReference type="Proteomes" id="UP001287286"/>
    </source>
</evidence>
<feature type="region of interest" description="Disordered" evidence="2">
    <location>
        <begin position="97"/>
        <end position="126"/>
    </location>
</feature>
<organism evidence="4 5">
    <name type="scientific">Purpureocillium lilacinum</name>
    <name type="common">Paecilomyces lilacinus</name>
    <dbReference type="NCBI Taxonomy" id="33203"/>
    <lineage>
        <taxon>Eukaryota</taxon>
        <taxon>Fungi</taxon>
        <taxon>Dikarya</taxon>
        <taxon>Ascomycota</taxon>
        <taxon>Pezizomycotina</taxon>
        <taxon>Sordariomycetes</taxon>
        <taxon>Hypocreomycetidae</taxon>
        <taxon>Hypocreales</taxon>
        <taxon>Ophiocordycipitaceae</taxon>
        <taxon>Purpureocillium</taxon>
    </lineage>
</organism>
<dbReference type="GO" id="GO:0008270">
    <property type="term" value="F:zinc ion binding"/>
    <property type="evidence" value="ECO:0007669"/>
    <property type="project" value="InterPro"/>
</dbReference>
<evidence type="ECO:0000313" key="5">
    <source>
        <dbReference type="Proteomes" id="UP000245956"/>
    </source>
</evidence>
<reference evidence="3" key="3">
    <citation type="submission" date="2023-11" db="EMBL/GenBank/DDBJ databases">
        <authorList>
            <person name="Beijen E."/>
            <person name="Ohm R.A."/>
        </authorList>
    </citation>
    <scope>NUCLEOTIDE SEQUENCE</scope>
    <source>
        <strain evidence="3">CBS 150709</strain>
    </source>
</reference>
<evidence type="ECO:0000256" key="2">
    <source>
        <dbReference type="SAM" id="MobiDB-lite"/>
    </source>
</evidence>
<evidence type="ECO:0008006" key="7">
    <source>
        <dbReference type="Google" id="ProtNLM"/>
    </source>
</evidence>
<evidence type="ECO:0000313" key="3">
    <source>
        <dbReference type="EMBL" id="KAK4086270.1"/>
    </source>
</evidence>
<dbReference type="EMBL" id="LCWV01000026">
    <property type="protein sequence ID" value="PWI66328.1"/>
    <property type="molecule type" value="Genomic_DNA"/>
</dbReference>
<dbReference type="InterPro" id="IPR001138">
    <property type="entry name" value="Zn2Cys6_DnaBD"/>
</dbReference>
<dbReference type="EMBL" id="JAWRVI010000042">
    <property type="protein sequence ID" value="KAK4086270.1"/>
    <property type="molecule type" value="Genomic_DNA"/>
</dbReference>
<evidence type="ECO:0000256" key="1">
    <source>
        <dbReference type="ARBA" id="ARBA00023242"/>
    </source>
</evidence>
<dbReference type="InterPro" id="IPR053175">
    <property type="entry name" value="DHMBA_Reg_Transcription_Factor"/>
</dbReference>
<proteinExistence type="predicted"/>
<dbReference type="CDD" id="cd00067">
    <property type="entry name" value="GAL4"/>
    <property type="match status" value="1"/>
</dbReference>
<protein>
    <recommendedName>
        <fullName evidence="7">Zn(2)-C6 fungal-type domain-containing protein</fullName>
    </recommendedName>
</protein>
<reference evidence="3 6" key="4">
    <citation type="journal article" date="2024" name="Microbiol. Resour. Announc.">
        <title>Genome annotations for the ascomycete fungi Trichoderma harzianum, Trichoderma aggressivum, and Purpureocillium lilacinum.</title>
        <authorList>
            <person name="Beijen E.P.W."/>
            <person name="Ohm R.A."/>
        </authorList>
    </citation>
    <scope>NUCLEOTIDE SEQUENCE [LARGE SCALE GENOMIC DNA]</scope>
    <source>
        <strain evidence="3 6">CBS 150709</strain>
    </source>
</reference>
<dbReference type="GO" id="GO:0000981">
    <property type="term" value="F:DNA-binding transcription factor activity, RNA polymerase II-specific"/>
    <property type="evidence" value="ECO:0007669"/>
    <property type="project" value="InterPro"/>
</dbReference>
<sequence length="714" mass="78023">MLHALRNVVISLRFFIPRPRQSGCARVDFNVEGRGEVLTGRYADCGVDGPADVARPLRFFLPPAPTAQLPSSNALPFSTRPLPRLRPAHPISLATHPPATSDHFSSGPVHHVSSTTPRPLTSEPTIARPTPRPDPGAFLEPAAAAALRVPPRSPTTSLTHAQARELAHQHAQHWQAQPGLPPLSQATGQGCDLARPGCQRCVKYGVECPGYRDQAELVFRNADPSTVRKRKKRAAEHDDAQSSRSASPGSVSATGSGAGSRPESGSSTPSFSASADDLDTPFIFSAECKDLVPTSKSAPWPSYQVAVPKSMAEHWTSHSVPILLNVYSTLDFLNNTYQQNPRDGPLVWAAHLFSRTYVTNIRYPTAIYRSSELETQRELGTYLGKTLSSVAAALKDPKGAFRDDVLATVWILSNYELLVGSLSRMEPLSPWHLHARGLYSILKTRGTAPLYTSDGRTAFWPSYNMVQVQALVSNTECPPESDEWLGIVRDNLYEGEAYTLCVSVFVVKCAHVQARIFTILSTRDFGAAEAEYRELVDEMDLADAEFVQSAAGLHDTAHELDAYMRNLYHSAVVKGYHYIQLMANFLTHYAPSTLTLEELRARRDACLEKTQLAAQEILDSVPWILGPLASGKDKSPKVLFDALKMVWPLTSVYVVSTTLPEQRVQAEVALVFIGKEVGVRQALKTYPAGLALPPESQRPLETAAYDGASWAAAG</sequence>
<reference evidence="4" key="1">
    <citation type="submission" date="2015-05" db="EMBL/GenBank/DDBJ databases">
        <authorList>
            <person name="Wang D.B."/>
            <person name="Wang M."/>
        </authorList>
    </citation>
    <scope>NUCLEOTIDE SEQUENCE</scope>
    <source>
        <strain evidence="4">36-1</strain>
    </source>
</reference>
<dbReference type="Proteomes" id="UP001287286">
    <property type="component" value="Unassembled WGS sequence"/>
</dbReference>
<feature type="compositionally biased region" description="Low complexity" evidence="2">
    <location>
        <begin position="242"/>
        <end position="273"/>
    </location>
</feature>
<accession>A0A2U3DVQ2</accession>
<feature type="region of interest" description="Disordered" evidence="2">
    <location>
        <begin position="224"/>
        <end position="273"/>
    </location>
</feature>
<dbReference type="Proteomes" id="UP000245956">
    <property type="component" value="Unassembled WGS sequence"/>
</dbReference>
<feature type="compositionally biased region" description="Polar residues" evidence="2">
    <location>
        <begin position="112"/>
        <end position="124"/>
    </location>
</feature>
<dbReference type="AlphaFoldDB" id="A0A2U3DVQ2"/>
<keyword evidence="6" id="KW-1185">Reference proteome</keyword>
<name>A0A2U3DVQ2_PURLI</name>
<keyword evidence="1" id="KW-0539">Nucleus</keyword>